<dbReference type="AlphaFoldDB" id="A0A6C0EQP7"/>
<feature type="transmembrane region" description="Helical" evidence="2">
    <location>
        <begin position="42"/>
        <end position="68"/>
    </location>
</feature>
<organism evidence="3">
    <name type="scientific">viral metagenome</name>
    <dbReference type="NCBI Taxonomy" id="1070528"/>
    <lineage>
        <taxon>unclassified sequences</taxon>
        <taxon>metagenomes</taxon>
        <taxon>organismal metagenomes</taxon>
    </lineage>
</organism>
<protein>
    <submittedName>
        <fullName evidence="3">Uncharacterized protein</fullName>
    </submittedName>
</protein>
<name>A0A6C0EQP7_9ZZZZ</name>
<evidence type="ECO:0000313" key="3">
    <source>
        <dbReference type="EMBL" id="QHT31052.1"/>
    </source>
</evidence>
<evidence type="ECO:0000256" key="1">
    <source>
        <dbReference type="SAM" id="MobiDB-lite"/>
    </source>
</evidence>
<keyword evidence="2" id="KW-0812">Transmembrane</keyword>
<feature type="region of interest" description="Disordered" evidence="1">
    <location>
        <begin position="104"/>
        <end position="126"/>
    </location>
</feature>
<proteinExistence type="predicted"/>
<feature type="compositionally biased region" description="Polar residues" evidence="1">
    <location>
        <begin position="104"/>
        <end position="113"/>
    </location>
</feature>
<keyword evidence="2" id="KW-0472">Membrane</keyword>
<feature type="compositionally biased region" description="Low complexity" evidence="1">
    <location>
        <begin position="117"/>
        <end position="126"/>
    </location>
</feature>
<feature type="region of interest" description="Disordered" evidence="1">
    <location>
        <begin position="151"/>
        <end position="186"/>
    </location>
</feature>
<dbReference type="EMBL" id="MN738915">
    <property type="protein sequence ID" value="QHT31052.1"/>
    <property type="molecule type" value="Genomic_DNA"/>
</dbReference>
<sequence length="186" mass="20551">MNFKLVSKTNMGVVTMLLLVILLSQSRFFNFLVDTPLGRALLISLLLVISYTNKILGVVTVLIIIIMFNNSDIGYLEGFTDTSNTDKKPSDNKLPIVSSKVNSNESLDTTTKPALNKLTTTSPSTKKLVEKPETNKPVEGFDIIGKERNIQKGKQSNSIPVTDFMRESTSVSPYEGGSFSEEFSLY</sequence>
<evidence type="ECO:0000256" key="2">
    <source>
        <dbReference type="SAM" id="Phobius"/>
    </source>
</evidence>
<keyword evidence="2" id="KW-1133">Transmembrane helix</keyword>
<reference evidence="3" key="1">
    <citation type="journal article" date="2020" name="Nature">
        <title>Giant virus diversity and host interactions through global metagenomics.</title>
        <authorList>
            <person name="Schulz F."/>
            <person name="Roux S."/>
            <person name="Paez-Espino D."/>
            <person name="Jungbluth S."/>
            <person name="Walsh D.A."/>
            <person name="Denef V.J."/>
            <person name="McMahon K.D."/>
            <person name="Konstantinidis K.T."/>
            <person name="Eloe-Fadrosh E.A."/>
            <person name="Kyrpides N.C."/>
            <person name="Woyke T."/>
        </authorList>
    </citation>
    <scope>NUCLEOTIDE SEQUENCE</scope>
    <source>
        <strain evidence="3">GVMAG-M-3300009155-2</strain>
    </source>
</reference>
<accession>A0A6C0EQP7</accession>